<organism evidence="4 5">
    <name type="scientific">Thermoanaerobacterium thermosaccharolyticum</name>
    <name type="common">Clostridium thermosaccharolyticum</name>
    <dbReference type="NCBI Taxonomy" id="1517"/>
    <lineage>
        <taxon>Bacteria</taxon>
        <taxon>Bacillati</taxon>
        <taxon>Bacillota</taxon>
        <taxon>Clostridia</taxon>
        <taxon>Thermoanaerobacterales</taxon>
        <taxon>Thermoanaerobacteraceae</taxon>
        <taxon>Thermoanaerobacterium</taxon>
    </lineage>
</organism>
<name>A0A223HV53_THETR</name>
<feature type="transmembrane region" description="Helical" evidence="2">
    <location>
        <begin position="12"/>
        <end position="32"/>
    </location>
</feature>
<dbReference type="PANTHER" id="PTHR30404:SF0">
    <property type="entry name" value="N-ACETYLMURAMOYL-L-ALANINE AMIDASE AMIC"/>
    <property type="match status" value="1"/>
</dbReference>
<evidence type="ECO:0000313" key="5">
    <source>
        <dbReference type="Proteomes" id="UP000214975"/>
    </source>
</evidence>
<dbReference type="Proteomes" id="UP000214975">
    <property type="component" value="Chromosome"/>
</dbReference>
<dbReference type="InterPro" id="IPR050695">
    <property type="entry name" value="N-acetylmuramoyl_amidase_3"/>
</dbReference>
<dbReference type="PANTHER" id="PTHR30404">
    <property type="entry name" value="N-ACETYLMURAMOYL-L-ALANINE AMIDASE"/>
    <property type="match status" value="1"/>
</dbReference>
<evidence type="ECO:0000256" key="1">
    <source>
        <dbReference type="ARBA" id="ARBA00022801"/>
    </source>
</evidence>
<evidence type="ECO:0000256" key="2">
    <source>
        <dbReference type="SAM" id="Phobius"/>
    </source>
</evidence>
<dbReference type="SUPFAM" id="SSF53187">
    <property type="entry name" value="Zn-dependent exopeptidases"/>
    <property type="match status" value="1"/>
</dbReference>
<keyword evidence="2" id="KW-0472">Membrane</keyword>
<evidence type="ECO:0000259" key="3">
    <source>
        <dbReference type="SMART" id="SM00646"/>
    </source>
</evidence>
<protein>
    <submittedName>
        <fullName evidence="4">N-acetylmuramoyl-L-alanine amidase</fullName>
    </submittedName>
</protein>
<sequence>MKKIFSSGSFKKFNYIYCTIFVVLLSTILLFICNTLIAFSTPNELKGKTILIDPGHGGIDGGTSSGNLLEKNINLEASMILKSKLISHGAKVIMTRDKDISLENLCNDNDYRHRRDLKSRVNMINNNKIDVYLSIHVNAVANAPYVNGPMVFYSNANESNKTLALYIQKSLNAATGINRNPNIADYFLLTNAKKTGVLVELGFITNNSDKNLLQSREYLSKLSDGIIDGLEKYFKNE</sequence>
<proteinExistence type="predicted"/>
<keyword evidence="2" id="KW-1133">Transmembrane helix</keyword>
<evidence type="ECO:0000313" key="4">
    <source>
        <dbReference type="EMBL" id="AST56329.1"/>
    </source>
</evidence>
<dbReference type="Pfam" id="PF01520">
    <property type="entry name" value="Amidase_3"/>
    <property type="match status" value="1"/>
</dbReference>
<dbReference type="InterPro" id="IPR002508">
    <property type="entry name" value="MurNAc-LAA_cat"/>
</dbReference>
<dbReference type="RefSeq" id="WP_094396650.1">
    <property type="nucleotide sequence ID" value="NZ_CP016893.1"/>
</dbReference>
<dbReference type="SMART" id="SM00646">
    <property type="entry name" value="Ami_3"/>
    <property type="match status" value="1"/>
</dbReference>
<dbReference type="CDD" id="cd02696">
    <property type="entry name" value="MurNAc-LAA"/>
    <property type="match status" value="1"/>
</dbReference>
<gene>
    <name evidence="4" type="ORF">Thert_00072</name>
</gene>
<dbReference type="Gene3D" id="3.40.630.40">
    <property type="entry name" value="Zn-dependent exopeptidases"/>
    <property type="match status" value="1"/>
</dbReference>
<dbReference type="GO" id="GO:0030288">
    <property type="term" value="C:outer membrane-bounded periplasmic space"/>
    <property type="evidence" value="ECO:0007669"/>
    <property type="project" value="TreeGrafter"/>
</dbReference>
<dbReference type="GO" id="GO:0008745">
    <property type="term" value="F:N-acetylmuramoyl-L-alanine amidase activity"/>
    <property type="evidence" value="ECO:0007669"/>
    <property type="project" value="InterPro"/>
</dbReference>
<keyword evidence="2" id="KW-0812">Transmembrane</keyword>
<feature type="domain" description="MurNAc-LAA" evidence="3">
    <location>
        <begin position="121"/>
        <end position="231"/>
    </location>
</feature>
<dbReference type="EMBL" id="CP016893">
    <property type="protein sequence ID" value="AST56329.1"/>
    <property type="molecule type" value="Genomic_DNA"/>
</dbReference>
<accession>A0A223HV53</accession>
<reference evidence="4 5" key="1">
    <citation type="submission" date="2016-08" db="EMBL/GenBank/DDBJ databases">
        <title>A novel genetic cassette of butanologenic Thermoanaerobacterium thermosaccharolyticum that directly convert cellulose to butanol.</title>
        <authorList>
            <person name="Li T."/>
            <person name="He J."/>
        </authorList>
    </citation>
    <scope>NUCLEOTIDE SEQUENCE [LARGE SCALE GENOMIC DNA]</scope>
    <source>
        <strain evidence="4 5">TG57</strain>
    </source>
</reference>
<dbReference type="GO" id="GO:0009253">
    <property type="term" value="P:peptidoglycan catabolic process"/>
    <property type="evidence" value="ECO:0007669"/>
    <property type="project" value="InterPro"/>
</dbReference>
<dbReference type="AlphaFoldDB" id="A0A223HV53"/>
<keyword evidence="1" id="KW-0378">Hydrolase</keyword>